<accession>A0A3S5A723</accession>
<dbReference type="Proteomes" id="UP000784294">
    <property type="component" value="Unassembled WGS sequence"/>
</dbReference>
<dbReference type="EMBL" id="CAAALY010103906">
    <property type="protein sequence ID" value="VEL29518.1"/>
    <property type="molecule type" value="Genomic_DNA"/>
</dbReference>
<reference evidence="1" key="1">
    <citation type="submission" date="2018-11" db="EMBL/GenBank/DDBJ databases">
        <authorList>
            <consortium name="Pathogen Informatics"/>
        </authorList>
    </citation>
    <scope>NUCLEOTIDE SEQUENCE</scope>
</reference>
<dbReference type="AlphaFoldDB" id="A0A3S5A723"/>
<keyword evidence="2" id="KW-1185">Reference proteome</keyword>
<proteinExistence type="predicted"/>
<name>A0A3S5A723_9PLAT</name>
<comment type="caution">
    <text evidence="1">The sequence shown here is derived from an EMBL/GenBank/DDBJ whole genome shotgun (WGS) entry which is preliminary data.</text>
</comment>
<sequence length="145" mass="16018">MSGAPHKSKSLVFEELKSCQKHTALALQWPRESAQGLAKDYACPTSVMECCKKTATLAWLEWADTTWCWRDADEAAYSIIYSFTDLCNYRSGAAIVPKDSVDVSGLKTILKGVFSCPLKETTTGQTNNGNYGHTCVSHEKRADED</sequence>
<evidence type="ECO:0000313" key="1">
    <source>
        <dbReference type="EMBL" id="VEL29518.1"/>
    </source>
</evidence>
<organism evidence="1 2">
    <name type="scientific">Protopolystoma xenopodis</name>
    <dbReference type="NCBI Taxonomy" id="117903"/>
    <lineage>
        <taxon>Eukaryota</taxon>
        <taxon>Metazoa</taxon>
        <taxon>Spiralia</taxon>
        <taxon>Lophotrochozoa</taxon>
        <taxon>Platyhelminthes</taxon>
        <taxon>Monogenea</taxon>
        <taxon>Polyopisthocotylea</taxon>
        <taxon>Polystomatidea</taxon>
        <taxon>Polystomatidae</taxon>
        <taxon>Protopolystoma</taxon>
    </lineage>
</organism>
<evidence type="ECO:0000313" key="2">
    <source>
        <dbReference type="Proteomes" id="UP000784294"/>
    </source>
</evidence>
<gene>
    <name evidence="1" type="ORF">PXEA_LOCUS22958</name>
</gene>
<protein>
    <submittedName>
        <fullName evidence="1">Uncharacterized protein</fullName>
    </submittedName>
</protein>